<comment type="caution">
    <text evidence="3">The sequence shown here is derived from an EMBL/GenBank/DDBJ whole genome shotgun (WGS) entry which is preliminary data.</text>
</comment>
<dbReference type="EMBL" id="JBHSBH010000010">
    <property type="protein sequence ID" value="MFC3997269.1"/>
    <property type="molecule type" value="Genomic_DNA"/>
</dbReference>
<organism evidence="3 4">
    <name type="scientific">Nocardiopsis sediminis</name>
    <dbReference type="NCBI Taxonomy" id="1778267"/>
    <lineage>
        <taxon>Bacteria</taxon>
        <taxon>Bacillati</taxon>
        <taxon>Actinomycetota</taxon>
        <taxon>Actinomycetes</taxon>
        <taxon>Streptosporangiales</taxon>
        <taxon>Nocardiopsidaceae</taxon>
        <taxon>Nocardiopsis</taxon>
    </lineage>
</organism>
<feature type="compositionally biased region" description="Pro residues" evidence="1">
    <location>
        <begin position="36"/>
        <end position="54"/>
    </location>
</feature>
<evidence type="ECO:0000256" key="2">
    <source>
        <dbReference type="SAM" id="SignalP"/>
    </source>
</evidence>
<reference evidence="4" key="1">
    <citation type="journal article" date="2019" name="Int. J. Syst. Evol. Microbiol.">
        <title>The Global Catalogue of Microorganisms (GCM) 10K type strain sequencing project: providing services to taxonomists for standard genome sequencing and annotation.</title>
        <authorList>
            <consortium name="The Broad Institute Genomics Platform"/>
            <consortium name="The Broad Institute Genome Sequencing Center for Infectious Disease"/>
            <person name="Wu L."/>
            <person name="Ma J."/>
        </authorList>
    </citation>
    <scope>NUCLEOTIDE SEQUENCE [LARGE SCALE GENOMIC DNA]</scope>
    <source>
        <strain evidence="4">TBRC 1826</strain>
    </source>
</reference>
<evidence type="ECO:0000313" key="4">
    <source>
        <dbReference type="Proteomes" id="UP001595847"/>
    </source>
</evidence>
<feature type="chain" id="PRO_5047224652" evidence="2">
    <location>
        <begin position="29"/>
        <end position="105"/>
    </location>
</feature>
<name>A0ABV8FMA0_9ACTN</name>
<evidence type="ECO:0000256" key="1">
    <source>
        <dbReference type="SAM" id="MobiDB-lite"/>
    </source>
</evidence>
<accession>A0ABV8FMA0</accession>
<feature type="signal peptide" evidence="2">
    <location>
        <begin position="1"/>
        <end position="28"/>
    </location>
</feature>
<protein>
    <submittedName>
        <fullName evidence="3">Uncharacterized protein</fullName>
    </submittedName>
</protein>
<gene>
    <name evidence="3" type="ORF">ACFOVU_15160</name>
</gene>
<feature type="compositionally biased region" description="Low complexity" evidence="1">
    <location>
        <begin position="55"/>
        <end position="66"/>
    </location>
</feature>
<proteinExistence type="predicted"/>
<feature type="region of interest" description="Disordered" evidence="1">
    <location>
        <begin position="30"/>
        <end position="105"/>
    </location>
</feature>
<keyword evidence="4" id="KW-1185">Reference proteome</keyword>
<evidence type="ECO:0000313" key="3">
    <source>
        <dbReference type="EMBL" id="MFC3997269.1"/>
    </source>
</evidence>
<dbReference type="RefSeq" id="WP_378534103.1">
    <property type="nucleotide sequence ID" value="NZ_JBHSBH010000010.1"/>
</dbReference>
<sequence>MSPYMRRAATFTVGLAIMLGAGSATAFAASTDAPVPDCPPGIPSGEPGVPPLPGEPDGVPGVPSEPGDLEPLPTLPVGPGDIPSGDGPGVPPLDCELPSPTEPAE</sequence>
<dbReference type="Proteomes" id="UP001595847">
    <property type="component" value="Unassembled WGS sequence"/>
</dbReference>
<keyword evidence="2" id="KW-0732">Signal</keyword>